<evidence type="ECO:0000313" key="1">
    <source>
        <dbReference type="EMBL" id="CAB3379536.1"/>
    </source>
</evidence>
<keyword evidence="2" id="KW-1185">Reference proteome</keyword>
<sequence>MTGVGFTIPELRLPSQLSLNAQDVPRNLPTFHSGPSSLLALPHGATPRRRHSWICRIAMGELGGSGFGYVVQAA</sequence>
<organism evidence="1 2">
    <name type="scientific">Cloeon dipterum</name>
    <dbReference type="NCBI Taxonomy" id="197152"/>
    <lineage>
        <taxon>Eukaryota</taxon>
        <taxon>Metazoa</taxon>
        <taxon>Ecdysozoa</taxon>
        <taxon>Arthropoda</taxon>
        <taxon>Hexapoda</taxon>
        <taxon>Insecta</taxon>
        <taxon>Pterygota</taxon>
        <taxon>Palaeoptera</taxon>
        <taxon>Ephemeroptera</taxon>
        <taxon>Pisciforma</taxon>
        <taxon>Baetidae</taxon>
        <taxon>Cloeon</taxon>
    </lineage>
</organism>
<dbReference type="Proteomes" id="UP000494165">
    <property type="component" value="Unassembled WGS sequence"/>
</dbReference>
<proteinExistence type="predicted"/>
<protein>
    <submittedName>
        <fullName evidence="1">Uncharacterized protein</fullName>
    </submittedName>
</protein>
<reference evidence="1 2" key="1">
    <citation type="submission" date="2020-04" db="EMBL/GenBank/DDBJ databases">
        <authorList>
            <person name="Alioto T."/>
            <person name="Alioto T."/>
            <person name="Gomez Garrido J."/>
        </authorList>
    </citation>
    <scope>NUCLEOTIDE SEQUENCE [LARGE SCALE GENOMIC DNA]</scope>
</reference>
<comment type="caution">
    <text evidence="1">The sequence shown here is derived from an EMBL/GenBank/DDBJ whole genome shotgun (WGS) entry which is preliminary data.</text>
</comment>
<name>A0A8S1DE89_9INSE</name>
<evidence type="ECO:0000313" key="2">
    <source>
        <dbReference type="Proteomes" id="UP000494165"/>
    </source>
</evidence>
<gene>
    <name evidence="1" type="ORF">CLODIP_2_CD15897</name>
</gene>
<dbReference type="AlphaFoldDB" id="A0A8S1DE89"/>
<dbReference type="EMBL" id="CADEPI010000188">
    <property type="protein sequence ID" value="CAB3379536.1"/>
    <property type="molecule type" value="Genomic_DNA"/>
</dbReference>
<accession>A0A8S1DE89</accession>